<dbReference type="Proteomes" id="UP001291309">
    <property type="component" value="Unassembled WGS sequence"/>
</dbReference>
<evidence type="ECO:0000313" key="2">
    <source>
        <dbReference type="Proteomes" id="UP001291309"/>
    </source>
</evidence>
<gene>
    <name evidence="1" type="ORF">SYV04_32315</name>
</gene>
<comment type="caution">
    <text evidence="1">The sequence shown here is derived from an EMBL/GenBank/DDBJ whole genome shotgun (WGS) entry which is preliminary data.</text>
</comment>
<accession>A0ABU5HE84</accession>
<evidence type="ECO:0008006" key="3">
    <source>
        <dbReference type="Google" id="ProtNLM"/>
    </source>
</evidence>
<protein>
    <recommendedName>
        <fullName evidence="3">DUF2383 domain-containing protein</fullName>
    </recommendedName>
</protein>
<proteinExistence type="predicted"/>
<keyword evidence="2" id="KW-1185">Reference proteome</keyword>
<sequence length="165" mass="18848">MSSFFDDTHELVTTDMQAADDRTLRLAAVPLTEQELEGLIRYQETFLSIAEHTPGAEALARAHTEALKASGLPDARRVEQGNAILRTFSGQRWGIHKLKDKLKQLESQGPEADELRERIREELTRLERTDGFSRRYGEELLKLLQKHEEQLVKLHTRMTGVLSRG</sequence>
<reference evidence="1 2" key="1">
    <citation type="submission" date="2023-12" db="EMBL/GenBank/DDBJ databases">
        <title>the genome sequence of Hyalangium sp. s54d21.</title>
        <authorList>
            <person name="Zhang X."/>
        </authorList>
    </citation>
    <scope>NUCLEOTIDE SEQUENCE [LARGE SCALE GENOMIC DNA]</scope>
    <source>
        <strain evidence="2">s54d21</strain>
    </source>
</reference>
<name>A0ABU5HE84_9BACT</name>
<evidence type="ECO:0000313" key="1">
    <source>
        <dbReference type="EMBL" id="MDY7231118.1"/>
    </source>
</evidence>
<dbReference type="EMBL" id="JAXIVS010000013">
    <property type="protein sequence ID" value="MDY7231118.1"/>
    <property type="molecule type" value="Genomic_DNA"/>
</dbReference>
<organism evidence="1 2">
    <name type="scientific">Hyalangium rubrum</name>
    <dbReference type="NCBI Taxonomy" id="3103134"/>
    <lineage>
        <taxon>Bacteria</taxon>
        <taxon>Pseudomonadati</taxon>
        <taxon>Myxococcota</taxon>
        <taxon>Myxococcia</taxon>
        <taxon>Myxococcales</taxon>
        <taxon>Cystobacterineae</taxon>
        <taxon>Archangiaceae</taxon>
        <taxon>Hyalangium</taxon>
    </lineage>
</organism>
<dbReference type="RefSeq" id="WP_321549828.1">
    <property type="nucleotide sequence ID" value="NZ_JAXIVS010000013.1"/>
</dbReference>